<protein>
    <submittedName>
        <fullName evidence="2">Uncharacterized protein</fullName>
    </submittedName>
</protein>
<accession>A0A482WKI8</accession>
<feature type="region of interest" description="Disordered" evidence="1">
    <location>
        <begin position="54"/>
        <end position="97"/>
    </location>
</feature>
<evidence type="ECO:0000313" key="2">
    <source>
        <dbReference type="EMBL" id="RZF33978.1"/>
    </source>
</evidence>
<comment type="caution">
    <text evidence="2">The sequence shown here is derived from an EMBL/GenBank/DDBJ whole genome shotgun (WGS) entry which is preliminary data.</text>
</comment>
<gene>
    <name evidence="2" type="ORF">LSTR_LSTR006894</name>
</gene>
<dbReference type="EMBL" id="QKKF02033054">
    <property type="protein sequence ID" value="RZF33978.1"/>
    <property type="molecule type" value="Genomic_DNA"/>
</dbReference>
<name>A0A482WKI8_LAOST</name>
<dbReference type="Proteomes" id="UP000291343">
    <property type="component" value="Unassembled WGS sequence"/>
</dbReference>
<evidence type="ECO:0000313" key="3">
    <source>
        <dbReference type="Proteomes" id="UP000291343"/>
    </source>
</evidence>
<proteinExistence type="predicted"/>
<dbReference type="AlphaFoldDB" id="A0A482WKI8"/>
<sequence>MPPIPAACLKSPLARLKVWRRNQRKLRYPERDSPRDLPSGALFSPAKFPEEVGTGLKELSDNFGGKNRENQFSLRSPPISGLCPVHPPSPSNTSSPLAAIHHYQSRYLL</sequence>
<dbReference type="InParanoid" id="A0A482WKI8"/>
<evidence type="ECO:0000256" key="1">
    <source>
        <dbReference type="SAM" id="MobiDB-lite"/>
    </source>
</evidence>
<keyword evidence="3" id="KW-1185">Reference proteome</keyword>
<organism evidence="2 3">
    <name type="scientific">Laodelphax striatellus</name>
    <name type="common">Small brown planthopper</name>
    <name type="synonym">Delphax striatella</name>
    <dbReference type="NCBI Taxonomy" id="195883"/>
    <lineage>
        <taxon>Eukaryota</taxon>
        <taxon>Metazoa</taxon>
        <taxon>Ecdysozoa</taxon>
        <taxon>Arthropoda</taxon>
        <taxon>Hexapoda</taxon>
        <taxon>Insecta</taxon>
        <taxon>Pterygota</taxon>
        <taxon>Neoptera</taxon>
        <taxon>Paraneoptera</taxon>
        <taxon>Hemiptera</taxon>
        <taxon>Auchenorrhyncha</taxon>
        <taxon>Fulgoroidea</taxon>
        <taxon>Delphacidae</taxon>
        <taxon>Criomorphinae</taxon>
        <taxon>Laodelphax</taxon>
    </lineage>
</organism>
<reference evidence="2 3" key="1">
    <citation type="journal article" date="2017" name="Gigascience">
        <title>Genome sequence of the small brown planthopper, Laodelphax striatellus.</title>
        <authorList>
            <person name="Zhu J."/>
            <person name="Jiang F."/>
            <person name="Wang X."/>
            <person name="Yang P."/>
            <person name="Bao Y."/>
            <person name="Zhao W."/>
            <person name="Wang W."/>
            <person name="Lu H."/>
            <person name="Wang Q."/>
            <person name="Cui N."/>
            <person name="Li J."/>
            <person name="Chen X."/>
            <person name="Luo L."/>
            <person name="Yu J."/>
            <person name="Kang L."/>
            <person name="Cui F."/>
        </authorList>
    </citation>
    <scope>NUCLEOTIDE SEQUENCE [LARGE SCALE GENOMIC DNA]</scope>
    <source>
        <strain evidence="2">Lst14</strain>
    </source>
</reference>